<evidence type="ECO:0000313" key="8">
    <source>
        <dbReference type="EMBL" id="KOY62361.1"/>
    </source>
</evidence>
<dbReference type="SUPFAM" id="SSF56925">
    <property type="entry name" value="OMPA-like"/>
    <property type="match status" value="1"/>
</dbReference>
<sequence>MQKFLLSCGIIFSACAITLPAQAEQHTVSIGYAYVKPQDIKALNGATLSYRYELDDQWGLLSSFTFAKGDEKETEEYPKLDTKYYSLMTGPTYRINDYVSLYSQLGLSRINIKISSADYGEYGKINKNALGWGAGLIVNPTTNTSVTVGYEGSRFNIKGDEDNKLSTNGFNVTVGYRF</sequence>
<dbReference type="PANTHER" id="PTHR35892:SF2">
    <property type="entry name" value="OUTER MEMBRANE PROTEIN PAGN"/>
    <property type="match status" value="1"/>
</dbReference>
<dbReference type="RefSeq" id="WP_054478179.1">
    <property type="nucleotide sequence ID" value="NZ_CAWMRL010000019.1"/>
</dbReference>
<dbReference type="InterPro" id="IPR000758">
    <property type="entry name" value="Enterovir_OMP"/>
</dbReference>
<dbReference type="PROSITE" id="PS51257">
    <property type="entry name" value="PROKAR_LIPOPROTEIN"/>
    <property type="match status" value="1"/>
</dbReference>
<organism evidence="8 9">
    <name type="scientific">Photorhabdus heterorhabditis</name>
    <dbReference type="NCBI Taxonomy" id="880156"/>
    <lineage>
        <taxon>Bacteria</taxon>
        <taxon>Pseudomonadati</taxon>
        <taxon>Pseudomonadota</taxon>
        <taxon>Gammaproteobacteria</taxon>
        <taxon>Enterobacterales</taxon>
        <taxon>Morganellaceae</taxon>
        <taxon>Photorhabdus</taxon>
    </lineage>
</organism>
<accession>A0ABR5KCW7</accession>
<keyword evidence="2" id="KW-1134">Transmembrane beta strand</keyword>
<proteinExistence type="predicted"/>
<keyword evidence="5" id="KW-0472">Membrane</keyword>
<evidence type="ECO:0000256" key="3">
    <source>
        <dbReference type="ARBA" id="ARBA00022692"/>
    </source>
</evidence>
<evidence type="ECO:0000256" key="1">
    <source>
        <dbReference type="ARBA" id="ARBA00004571"/>
    </source>
</evidence>
<evidence type="ECO:0000256" key="5">
    <source>
        <dbReference type="ARBA" id="ARBA00023136"/>
    </source>
</evidence>
<name>A0ABR5KCW7_9GAMM</name>
<evidence type="ECO:0000259" key="7">
    <source>
        <dbReference type="Pfam" id="PF13505"/>
    </source>
</evidence>
<dbReference type="PANTHER" id="PTHR35892">
    <property type="entry name" value="OUTER MEMBRANE PROTEIN PAGN-RELATED"/>
    <property type="match status" value="1"/>
</dbReference>
<feature type="domain" description="Outer membrane protein beta-barrel" evidence="7">
    <location>
        <begin position="15"/>
        <end position="178"/>
    </location>
</feature>
<evidence type="ECO:0000256" key="4">
    <source>
        <dbReference type="ARBA" id="ARBA00022729"/>
    </source>
</evidence>
<gene>
    <name evidence="8" type="ORF">AM629_09025</name>
</gene>
<dbReference type="Proteomes" id="UP000037727">
    <property type="component" value="Unassembled WGS sequence"/>
</dbReference>
<protein>
    <recommendedName>
        <fullName evidence="7">Outer membrane protein beta-barrel domain-containing protein</fullName>
    </recommendedName>
</protein>
<feature type="chain" id="PRO_5045720332" description="Outer membrane protein beta-barrel domain-containing protein" evidence="6">
    <location>
        <begin position="24"/>
        <end position="178"/>
    </location>
</feature>
<keyword evidence="3" id="KW-0812">Transmembrane</keyword>
<dbReference type="Pfam" id="PF13505">
    <property type="entry name" value="OMP_b-brl"/>
    <property type="match status" value="1"/>
</dbReference>
<keyword evidence="9" id="KW-1185">Reference proteome</keyword>
<feature type="signal peptide" evidence="6">
    <location>
        <begin position="1"/>
        <end position="23"/>
    </location>
</feature>
<reference evidence="8 9" key="1">
    <citation type="submission" date="2015-09" db="EMBL/GenBank/DDBJ databases">
        <title>Draft genome sequence and assembly of Photorhabdus sp. VMG, a bacterial symbiont associated with Heterorhabditis zealandica.</title>
        <authorList>
            <person name="Naidoo S."/>
            <person name="Featherston J."/>
            <person name="Mothupi B."/>
            <person name="Gray V.M."/>
        </authorList>
    </citation>
    <scope>NUCLEOTIDE SEQUENCE [LARGE SCALE GENOMIC DNA]</scope>
    <source>
        <strain evidence="8 9">VMG</strain>
    </source>
</reference>
<evidence type="ECO:0000256" key="2">
    <source>
        <dbReference type="ARBA" id="ARBA00022452"/>
    </source>
</evidence>
<dbReference type="EMBL" id="LJCS01000019">
    <property type="protein sequence ID" value="KOY62361.1"/>
    <property type="molecule type" value="Genomic_DNA"/>
</dbReference>
<dbReference type="Gene3D" id="2.40.160.20">
    <property type="match status" value="1"/>
</dbReference>
<dbReference type="PRINTS" id="PR00316">
    <property type="entry name" value="ENTEROVIROMP"/>
</dbReference>
<evidence type="ECO:0000256" key="6">
    <source>
        <dbReference type="SAM" id="SignalP"/>
    </source>
</evidence>
<dbReference type="InterPro" id="IPR011250">
    <property type="entry name" value="OMP/PagP_B-barrel"/>
</dbReference>
<evidence type="ECO:0000313" key="9">
    <source>
        <dbReference type="Proteomes" id="UP000037727"/>
    </source>
</evidence>
<dbReference type="InterPro" id="IPR051723">
    <property type="entry name" value="Bact_OM_Invasion-Related"/>
</dbReference>
<dbReference type="InterPro" id="IPR027385">
    <property type="entry name" value="Beta-barrel_OMP"/>
</dbReference>
<comment type="subcellular location">
    <subcellularLocation>
        <location evidence="1">Cell outer membrane</location>
        <topology evidence="1">Multi-pass membrane protein</topology>
    </subcellularLocation>
</comment>
<comment type="caution">
    <text evidence="8">The sequence shown here is derived from an EMBL/GenBank/DDBJ whole genome shotgun (WGS) entry which is preliminary data.</text>
</comment>
<keyword evidence="4 6" id="KW-0732">Signal</keyword>